<reference evidence="1 2" key="1">
    <citation type="journal article" date="2018" name="Front. Plant Sci.">
        <title>Red Clover (Trifolium pratense) and Zigzag Clover (T. medium) - A Picture of Genomic Similarities and Differences.</title>
        <authorList>
            <person name="Dluhosova J."/>
            <person name="Istvanek J."/>
            <person name="Nedelnik J."/>
            <person name="Repkova J."/>
        </authorList>
    </citation>
    <scope>NUCLEOTIDE SEQUENCE [LARGE SCALE GENOMIC DNA]</scope>
    <source>
        <strain evidence="2">cv. 10/8</strain>
        <tissue evidence="1">Leaf</tissue>
    </source>
</reference>
<protein>
    <submittedName>
        <fullName evidence="1">Uncharacterized protein</fullName>
    </submittedName>
</protein>
<accession>A0A392QFS4</accession>
<comment type="caution">
    <text evidence="1">The sequence shown here is derived from an EMBL/GenBank/DDBJ whole genome shotgun (WGS) entry which is preliminary data.</text>
</comment>
<keyword evidence="2" id="KW-1185">Reference proteome</keyword>
<evidence type="ECO:0000313" key="2">
    <source>
        <dbReference type="Proteomes" id="UP000265520"/>
    </source>
</evidence>
<dbReference type="EMBL" id="LXQA010132325">
    <property type="protein sequence ID" value="MCI22779.1"/>
    <property type="molecule type" value="Genomic_DNA"/>
</dbReference>
<organism evidence="1 2">
    <name type="scientific">Trifolium medium</name>
    <dbReference type="NCBI Taxonomy" id="97028"/>
    <lineage>
        <taxon>Eukaryota</taxon>
        <taxon>Viridiplantae</taxon>
        <taxon>Streptophyta</taxon>
        <taxon>Embryophyta</taxon>
        <taxon>Tracheophyta</taxon>
        <taxon>Spermatophyta</taxon>
        <taxon>Magnoliopsida</taxon>
        <taxon>eudicotyledons</taxon>
        <taxon>Gunneridae</taxon>
        <taxon>Pentapetalae</taxon>
        <taxon>rosids</taxon>
        <taxon>fabids</taxon>
        <taxon>Fabales</taxon>
        <taxon>Fabaceae</taxon>
        <taxon>Papilionoideae</taxon>
        <taxon>50 kb inversion clade</taxon>
        <taxon>NPAAA clade</taxon>
        <taxon>Hologalegina</taxon>
        <taxon>IRL clade</taxon>
        <taxon>Trifolieae</taxon>
        <taxon>Trifolium</taxon>
    </lineage>
</organism>
<proteinExistence type="predicted"/>
<evidence type="ECO:0000313" key="1">
    <source>
        <dbReference type="EMBL" id="MCI22779.1"/>
    </source>
</evidence>
<dbReference type="AlphaFoldDB" id="A0A392QFS4"/>
<sequence>MRGAHASYGMSRNGEDFWAFYSVDGVSRRVLMRGVQCRRKEGLSVLLMAWHAGFSGVTRTEMDLVLGVRREEHGMRRSKSVTTCVARALDGV</sequence>
<name>A0A392QFS4_9FABA</name>
<dbReference type="Proteomes" id="UP000265520">
    <property type="component" value="Unassembled WGS sequence"/>
</dbReference>